<dbReference type="GeneID" id="12984451"/>
<reference evidence="1 2" key="1">
    <citation type="journal article" date="2005" name="Nature">
        <title>The genome sequence of the rice blast fungus Magnaporthe grisea.</title>
        <authorList>
            <person name="Dean R.A."/>
            <person name="Talbot N.J."/>
            <person name="Ebbole D.J."/>
            <person name="Farman M.L."/>
            <person name="Mitchell T.K."/>
            <person name="Orbach M.J."/>
            <person name="Thon M."/>
            <person name="Kulkarni R."/>
            <person name="Xu J.R."/>
            <person name="Pan H."/>
            <person name="Read N.D."/>
            <person name="Lee Y.H."/>
            <person name="Carbone I."/>
            <person name="Brown D."/>
            <person name="Oh Y.Y."/>
            <person name="Donofrio N."/>
            <person name="Jeong J.S."/>
            <person name="Soanes D.M."/>
            <person name="Djonovic S."/>
            <person name="Kolomiets E."/>
            <person name="Rehmeyer C."/>
            <person name="Li W."/>
            <person name="Harding M."/>
            <person name="Kim S."/>
            <person name="Lebrun M.H."/>
            <person name="Bohnert H."/>
            <person name="Coughlan S."/>
            <person name="Butler J."/>
            <person name="Calvo S."/>
            <person name="Ma L.J."/>
            <person name="Nicol R."/>
            <person name="Purcell S."/>
            <person name="Nusbaum C."/>
            <person name="Galagan J.E."/>
            <person name="Birren B.W."/>
        </authorList>
    </citation>
    <scope>NUCLEOTIDE SEQUENCE [LARGE SCALE GENOMIC DNA]</scope>
    <source>
        <strain evidence="2">70-15 / ATCC MYA-4617 / FGSC 8958</strain>
    </source>
</reference>
<dbReference type="InParanoid" id="G4N7Z5"/>
<dbReference type="RefSeq" id="XP_003716416.1">
    <property type="nucleotide sequence ID" value="XM_003716368.1"/>
</dbReference>
<dbReference type="VEuPathDB" id="FungiDB:MGG_17083"/>
<dbReference type="EMBL" id="CM001234">
    <property type="protein sequence ID" value="EHA50097.1"/>
    <property type="molecule type" value="Genomic_DNA"/>
</dbReference>
<sequence length="102" mass="10705">MGNETTSETDGGFLRMAWQFCTTHHLARAVMDGLAGVLSGALLTGCVQGGLSNSTRRHSTYCNNLCGWCLGPVACAPSHLHTKASSVPWQAAPLSSDEVSVL</sequence>
<dbReference type="OrthoDB" id="10440608at2759"/>
<dbReference type="HOGENOM" id="CLU_2278028_0_0_1"/>
<gene>
    <name evidence="1" type="ORF">MGG_17083</name>
</gene>
<dbReference type="AlphaFoldDB" id="G4N7Z5"/>
<evidence type="ECO:0000313" key="2">
    <source>
        <dbReference type="Proteomes" id="UP000009058"/>
    </source>
</evidence>
<proteinExistence type="predicted"/>
<evidence type="ECO:0000313" key="1">
    <source>
        <dbReference type="EMBL" id="EHA50097.1"/>
    </source>
</evidence>
<name>G4N7Z5_PYRO7</name>
<protein>
    <submittedName>
        <fullName evidence="1">Uncharacterized protein</fullName>
    </submittedName>
</protein>
<dbReference type="Proteomes" id="UP000009058">
    <property type="component" value="Chromosome 4"/>
</dbReference>
<reference key="2">
    <citation type="submission" date="2011-05" db="EMBL/GenBank/DDBJ databases">
        <title>The Genome Sequence of Magnaporthe oryzae 70-15.</title>
        <authorList>
            <consortium name="The Broad Institute Genome Sequencing Platform"/>
            <person name="Ma L.-J."/>
            <person name="Dead R."/>
            <person name="Young S.K."/>
            <person name="Zeng Q."/>
            <person name="Gargeya S."/>
            <person name="Fitzgerald M."/>
            <person name="Haas B."/>
            <person name="Abouelleil A."/>
            <person name="Alvarado L."/>
            <person name="Arachchi H.M."/>
            <person name="Berlin A."/>
            <person name="Brown A."/>
            <person name="Chapman S.B."/>
            <person name="Chen Z."/>
            <person name="Dunbar C."/>
            <person name="Freedman E."/>
            <person name="Gearin G."/>
            <person name="Gellesch M."/>
            <person name="Goldberg J."/>
            <person name="Griggs A."/>
            <person name="Gujja S."/>
            <person name="Heiman D."/>
            <person name="Howarth C."/>
            <person name="Larson L."/>
            <person name="Lui A."/>
            <person name="MacDonald P.J.P."/>
            <person name="Mehta T."/>
            <person name="Montmayeur A."/>
            <person name="Murphy C."/>
            <person name="Neiman D."/>
            <person name="Pearson M."/>
            <person name="Priest M."/>
            <person name="Roberts A."/>
            <person name="Saif S."/>
            <person name="Shea T."/>
            <person name="Shenoy N."/>
            <person name="Sisk P."/>
            <person name="Stolte C."/>
            <person name="Sykes S."/>
            <person name="Yandava C."/>
            <person name="Wortman J."/>
            <person name="Nusbaum C."/>
            <person name="Birren B."/>
        </authorList>
    </citation>
    <scope>NUCLEOTIDE SEQUENCE</scope>
    <source>
        <strain>70-15</strain>
    </source>
</reference>
<dbReference type="KEGG" id="mgr:MGG_17083"/>
<accession>G4N7Z5</accession>
<organism evidence="1 2">
    <name type="scientific">Pyricularia oryzae (strain 70-15 / ATCC MYA-4617 / FGSC 8958)</name>
    <name type="common">Rice blast fungus</name>
    <name type="synonym">Magnaporthe oryzae</name>
    <dbReference type="NCBI Taxonomy" id="242507"/>
    <lineage>
        <taxon>Eukaryota</taxon>
        <taxon>Fungi</taxon>
        <taxon>Dikarya</taxon>
        <taxon>Ascomycota</taxon>
        <taxon>Pezizomycotina</taxon>
        <taxon>Sordariomycetes</taxon>
        <taxon>Sordariomycetidae</taxon>
        <taxon>Magnaporthales</taxon>
        <taxon>Pyriculariaceae</taxon>
        <taxon>Pyricularia</taxon>
    </lineage>
</organism>
<keyword evidence="2" id="KW-1185">Reference proteome</keyword>